<keyword evidence="1" id="KW-0472">Membrane</keyword>
<evidence type="ECO:0000256" key="1">
    <source>
        <dbReference type="SAM" id="Phobius"/>
    </source>
</evidence>
<dbReference type="Proteomes" id="UP000751190">
    <property type="component" value="Unassembled WGS sequence"/>
</dbReference>
<protein>
    <submittedName>
        <fullName evidence="2">Uncharacterized protein</fullName>
    </submittedName>
</protein>
<dbReference type="EMBL" id="JAGTXO010000033">
    <property type="protein sequence ID" value="KAG8460291.1"/>
    <property type="molecule type" value="Genomic_DNA"/>
</dbReference>
<accession>A0A8J5X7Q8</accession>
<evidence type="ECO:0000313" key="3">
    <source>
        <dbReference type="Proteomes" id="UP000751190"/>
    </source>
</evidence>
<feature type="transmembrane region" description="Helical" evidence="1">
    <location>
        <begin position="20"/>
        <end position="37"/>
    </location>
</feature>
<name>A0A8J5X7Q8_DIALT</name>
<keyword evidence="1" id="KW-1133">Transmembrane helix</keyword>
<keyword evidence="3" id="KW-1185">Reference proteome</keyword>
<feature type="transmembrane region" description="Helical" evidence="1">
    <location>
        <begin position="49"/>
        <end position="70"/>
    </location>
</feature>
<sequence length="111" mass="12830">MGKQLPYLRATDRELQGKALSSTVGVASSVFTLFILTTYATTNTATADWAFYLLQLHTMAFPLVAMVLIVEMKIEYVFREWMYYRLLDEGVLLDFEDEETLLQFLRTSWIG</sequence>
<proteinExistence type="predicted"/>
<keyword evidence="1" id="KW-0812">Transmembrane</keyword>
<gene>
    <name evidence="2" type="ORF">KFE25_011782</name>
</gene>
<organism evidence="2 3">
    <name type="scientific">Diacronema lutheri</name>
    <name type="common">Unicellular marine alga</name>
    <name type="synonym">Monochrysis lutheri</name>
    <dbReference type="NCBI Taxonomy" id="2081491"/>
    <lineage>
        <taxon>Eukaryota</taxon>
        <taxon>Haptista</taxon>
        <taxon>Haptophyta</taxon>
        <taxon>Pavlovophyceae</taxon>
        <taxon>Pavlovales</taxon>
        <taxon>Pavlovaceae</taxon>
        <taxon>Diacronema</taxon>
    </lineage>
</organism>
<reference evidence="2" key="1">
    <citation type="submission" date="2021-05" db="EMBL/GenBank/DDBJ databases">
        <title>The genome of the haptophyte Pavlova lutheri (Diacronema luteri, Pavlovales) - a model for lipid biosynthesis in eukaryotic algae.</title>
        <authorList>
            <person name="Hulatt C.J."/>
            <person name="Posewitz M.C."/>
        </authorList>
    </citation>
    <scope>NUCLEOTIDE SEQUENCE</scope>
    <source>
        <strain evidence="2">NIVA-4/92</strain>
    </source>
</reference>
<evidence type="ECO:0000313" key="2">
    <source>
        <dbReference type="EMBL" id="KAG8460291.1"/>
    </source>
</evidence>
<comment type="caution">
    <text evidence="2">The sequence shown here is derived from an EMBL/GenBank/DDBJ whole genome shotgun (WGS) entry which is preliminary data.</text>
</comment>
<dbReference type="AlphaFoldDB" id="A0A8J5X7Q8"/>